<dbReference type="GO" id="GO:0016491">
    <property type="term" value="F:oxidoreductase activity"/>
    <property type="evidence" value="ECO:0007669"/>
    <property type="project" value="UniProtKB-KW"/>
</dbReference>
<dbReference type="Gene3D" id="3.30.360.10">
    <property type="entry name" value="Dihydrodipicolinate Reductase, domain 2"/>
    <property type="match status" value="1"/>
</dbReference>
<gene>
    <name evidence="5" type="ORF">KIH39_13780</name>
</gene>
<reference evidence="5" key="1">
    <citation type="submission" date="2021-05" db="EMBL/GenBank/DDBJ databases">
        <title>Complete genome sequence of the cellulolytic planctomycete Telmatocola sphagniphila SP2T and characterization of the first cellulase from planctomycetes.</title>
        <authorList>
            <person name="Rakitin A.L."/>
            <person name="Beletsky A.V."/>
            <person name="Naumoff D.G."/>
            <person name="Kulichevskaya I.S."/>
            <person name="Mardanov A.V."/>
            <person name="Ravin N.V."/>
            <person name="Dedysh S.N."/>
        </authorList>
    </citation>
    <scope>NUCLEOTIDE SEQUENCE</scope>
    <source>
        <strain evidence="5">SP2T</strain>
    </source>
</reference>
<proteinExistence type="predicted"/>
<accession>A0A8E6B218</accession>
<evidence type="ECO:0000313" key="5">
    <source>
        <dbReference type="EMBL" id="QVL29939.1"/>
    </source>
</evidence>
<protein>
    <submittedName>
        <fullName evidence="5">Gfo/Idh/MocA family oxidoreductase</fullName>
    </submittedName>
</protein>
<keyword evidence="6" id="KW-1185">Reference proteome</keyword>
<dbReference type="PANTHER" id="PTHR43818">
    <property type="entry name" value="BCDNA.GH03377"/>
    <property type="match status" value="1"/>
</dbReference>
<evidence type="ECO:0000256" key="1">
    <source>
        <dbReference type="ARBA" id="ARBA00023002"/>
    </source>
</evidence>
<dbReference type="RefSeq" id="WP_213493821.1">
    <property type="nucleotide sequence ID" value="NZ_CP074694.1"/>
</dbReference>
<dbReference type="SUPFAM" id="SSF55347">
    <property type="entry name" value="Glyceraldehyde-3-phosphate dehydrogenase-like, C-terminal domain"/>
    <property type="match status" value="1"/>
</dbReference>
<feature type="compositionally biased region" description="Polar residues" evidence="2">
    <location>
        <begin position="339"/>
        <end position="352"/>
    </location>
</feature>
<feature type="domain" description="GFO/IDH/MocA-like oxidoreductase" evidence="4">
    <location>
        <begin position="139"/>
        <end position="255"/>
    </location>
</feature>
<dbReference type="GO" id="GO:0000166">
    <property type="term" value="F:nucleotide binding"/>
    <property type="evidence" value="ECO:0007669"/>
    <property type="project" value="InterPro"/>
</dbReference>
<feature type="region of interest" description="Disordered" evidence="2">
    <location>
        <begin position="333"/>
        <end position="370"/>
    </location>
</feature>
<evidence type="ECO:0000256" key="2">
    <source>
        <dbReference type="SAM" id="MobiDB-lite"/>
    </source>
</evidence>
<dbReference type="SUPFAM" id="SSF51735">
    <property type="entry name" value="NAD(P)-binding Rossmann-fold domains"/>
    <property type="match status" value="1"/>
</dbReference>
<dbReference type="Gene3D" id="3.40.50.720">
    <property type="entry name" value="NAD(P)-binding Rossmann-like Domain"/>
    <property type="match status" value="1"/>
</dbReference>
<dbReference type="Pfam" id="PF01408">
    <property type="entry name" value="GFO_IDH_MocA"/>
    <property type="match status" value="1"/>
</dbReference>
<dbReference type="PANTHER" id="PTHR43818:SF11">
    <property type="entry name" value="BCDNA.GH03377"/>
    <property type="match status" value="1"/>
</dbReference>
<evidence type="ECO:0000259" key="3">
    <source>
        <dbReference type="Pfam" id="PF01408"/>
    </source>
</evidence>
<dbReference type="AlphaFoldDB" id="A0A8E6B218"/>
<feature type="domain" description="Gfo/Idh/MocA-like oxidoreductase N-terminal" evidence="3">
    <location>
        <begin position="8"/>
        <end position="128"/>
    </location>
</feature>
<dbReference type="InterPro" id="IPR000683">
    <property type="entry name" value="Gfo/Idh/MocA-like_OxRdtase_N"/>
</dbReference>
<name>A0A8E6B218_9BACT</name>
<dbReference type="KEGG" id="tsph:KIH39_13780"/>
<dbReference type="InterPro" id="IPR050463">
    <property type="entry name" value="Gfo/Idh/MocA_oxidrdct_glycsds"/>
</dbReference>
<dbReference type="EMBL" id="CP074694">
    <property type="protein sequence ID" value="QVL29939.1"/>
    <property type="molecule type" value="Genomic_DNA"/>
</dbReference>
<dbReference type="Proteomes" id="UP000676194">
    <property type="component" value="Chromosome"/>
</dbReference>
<dbReference type="PRINTS" id="PR01775">
    <property type="entry name" value="GLFROXRDTASE"/>
</dbReference>
<evidence type="ECO:0000259" key="4">
    <source>
        <dbReference type="Pfam" id="PF22725"/>
    </source>
</evidence>
<evidence type="ECO:0000313" key="6">
    <source>
        <dbReference type="Proteomes" id="UP000676194"/>
    </source>
</evidence>
<sequence>MADTKSKIRYAVVGSGWFAQIAVLPSFANAQNAELAAIVSGDPVKRSELGQKYQVPACDYDGFDELLETGKIDAVYIALPNSMHRDYTVAAAKHGVHILCEKPLAPTAAECQDMIEACQEHNVKLMTAYRLHFEPGNLAAIEAVQNGKIGEARLFHSVFTQQVAEGNIRLNADLGSGPLSDLGIYCINAARYLFRDEPIEVTAMHASNGETRFSEVPEMVTASMRFPKERLAVFTCGFGEGQVSEYRVVGTTGDLRMEPAYSFQDDLMMYLTAGGKTTETKYRVSNQVGAEIVYFADCIQNNRTVEPCGHEGLADIQIIEAIQKSARMGGKPVPLDSFVTKTRPTPQQQMTLPKTKKPTLVNAASPSGEK</sequence>
<dbReference type="Pfam" id="PF22725">
    <property type="entry name" value="GFO_IDH_MocA_C3"/>
    <property type="match status" value="1"/>
</dbReference>
<dbReference type="InterPro" id="IPR055170">
    <property type="entry name" value="GFO_IDH_MocA-like_dom"/>
</dbReference>
<dbReference type="InterPro" id="IPR008354">
    <property type="entry name" value="Glc-Fru_OxRdtase_bac"/>
</dbReference>
<keyword evidence="1" id="KW-0560">Oxidoreductase</keyword>
<organism evidence="5 6">
    <name type="scientific">Telmatocola sphagniphila</name>
    <dbReference type="NCBI Taxonomy" id="1123043"/>
    <lineage>
        <taxon>Bacteria</taxon>
        <taxon>Pseudomonadati</taxon>
        <taxon>Planctomycetota</taxon>
        <taxon>Planctomycetia</taxon>
        <taxon>Gemmatales</taxon>
        <taxon>Gemmataceae</taxon>
    </lineage>
</organism>
<dbReference type="InterPro" id="IPR036291">
    <property type="entry name" value="NAD(P)-bd_dom_sf"/>
</dbReference>